<comment type="caution">
    <text evidence="2">The sequence shown here is derived from an EMBL/GenBank/DDBJ whole genome shotgun (WGS) entry which is preliminary data.</text>
</comment>
<name>A0ABR2U395_9ROSI</name>
<feature type="compositionally biased region" description="Basic and acidic residues" evidence="1">
    <location>
        <begin position="24"/>
        <end position="48"/>
    </location>
</feature>
<evidence type="ECO:0000313" key="3">
    <source>
        <dbReference type="Proteomes" id="UP001396334"/>
    </source>
</evidence>
<reference evidence="2 3" key="1">
    <citation type="journal article" date="2024" name="G3 (Bethesda)">
        <title>Genome assembly of Hibiscus sabdariffa L. provides insights into metabolisms of medicinal natural products.</title>
        <authorList>
            <person name="Kim T."/>
        </authorList>
    </citation>
    <scope>NUCLEOTIDE SEQUENCE [LARGE SCALE GENOMIC DNA]</scope>
    <source>
        <strain evidence="2">TK-2024</strain>
        <tissue evidence="2">Old leaves</tissue>
    </source>
</reference>
<proteinExistence type="predicted"/>
<dbReference type="Proteomes" id="UP001396334">
    <property type="component" value="Unassembled WGS sequence"/>
</dbReference>
<gene>
    <name evidence="2" type="ORF">V6N11_072503</name>
</gene>
<keyword evidence="3" id="KW-1185">Reference proteome</keyword>
<organism evidence="2 3">
    <name type="scientific">Hibiscus sabdariffa</name>
    <name type="common">roselle</name>
    <dbReference type="NCBI Taxonomy" id="183260"/>
    <lineage>
        <taxon>Eukaryota</taxon>
        <taxon>Viridiplantae</taxon>
        <taxon>Streptophyta</taxon>
        <taxon>Embryophyta</taxon>
        <taxon>Tracheophyta</taxon>
        <taxon>Spermatophyta</taxon>
        <taxon>Magnoliopsida</taxon>
        <taxon>eudicotyledons</taxon>
        <taxon>Gunneridae</taxon>
        <taxon>Pentapetalae</taxon>
        <taxon>rosids</taxon>
        <taxon>malvids</taxon>
        <taxon>Malvales</taxon>
        <taxon>Malvaceae</taxon>
        <taxon>Malvoideae</taxon>
        <taxon>Hibiscus</taxon>
    </lineage>
</organism>
<dbReference type="EMBL" id="JBBPBN010000003">
    <property type="protein sequence ID" value="KAK9044187.1"/>
    <property type="molecule type" value="Genomic_DNA"/>
</dbReference>
<protein>
    <submittedName>
        <fullName evidence="2">Uncharacterized protein</fullName>
    </submittedName>
</protein>
<evidence type="ECO:0000313" key="2">
    <source>
        <dbReference type="EMBL" id="KAK9044187.1"/>
    </source>
</evidence>
<sequence>MAGKHAPIATKLPSKKQPNVKKRAVGEAHPEKSTTDLVEMERKKREAENSSTKRTCSKGCQTKYYLRKEEGGKEKRRPK</sequence>
<accession>A0ABR2U395</accession>
<feature type="compositionally biased region" description="Polar residues" evidence="1">
    <location>
        <begin position="49"/>
        <end position="60"/>
    </location>
</feature>
<evidence type="ECO:0000256" key="1">
    <source>
        <dbReference type="SAM" id="MobiDB-lite"/>
    </source>
</evidence>
<feature type="region of interest" description="Disordered" evidence="1">
    <location>
        <begin position="1"/>
        <end position="61"/>
    </location>
</feature>